<dbReference type="GO" id="GO:0004439">
    <property type="term" value="F:phosphatidylinositol-4,5-bisphosphate 5-phosphatase activity"/>
    <property type="evidence" value="ECO:0007669"/>
    <property type="project" value="TreeGrafter"/>
</dbReference>
<dbReference type="GO" id="GO:0030670">
    <property type="term" value="C:phagocytic vesicle membrane"/>
    <property type="evidence" value="ECO:0007669"/>
    <property type="project" value="UniProtKB-SubCell"/>
</dbReference>
<comment type="caution">
    <text evidence="6">The sequence shown here is derived from an EMBL/GenBank/DDBJ whole genome shotgun (WGS) entry which is preliminary data.</text>
</comment>
<evidence type="ECO:0000313" key="7">
    <source>
        <dbReference type="Proteomes" id="UP000031036"/>
    </source>
</evidence>
<dbReference type="SUPFAM" id="SSF48350">
    <property type="entry name" value="GTPase activation domain, GAP"/>
    <property type="match status" value="1"/>
</dbReference>
<dbReference type="SUPFAM" id="SSF56219">
    <property type="entry name" value="DNase I-like"/>
    <property type="match status" value="1"/>
</dbReference>
<proteinExistence type="predicted"/>
<dbReference type="SMART" id="SM00128">
    <property type="entry name" value="IPPc"/>
    <property type="match status" value="1"/>
</dbReference>
<dbReference type="InterPro" id="IPR000300">
    <property type="entry name" value="IPPc"/>
</dbReference>
<evidence type="ECO:0000256" key="4">
    <source>
        <dbReference type="ARBA" id="ARBA00023329"/>
    </source>
</evidence>
<dbReference type="PANTHER" id="PTHR11200">
    <property type="entry name" value="INOSITOL 5-PHOSPHATASE"/>
    <property type="match status" value="1"/>
</dbReference>
<dbReference type="Proteomes" id="UP000031036">
    <property type="component" value="Unassembled WGS sequence"/>
</dbReference>
<dbReference type="Pfam" id="PF00620">
    <property type="entry name" value="RhoGAP"/>
    <property type="match status" value="1"/>
</dbReference>
<evidence type="ECO:0000313" key="6">
    <source>
        <dbReference type="EMBL" id="KHN85018.1"/>
    </source>
</evidence>
<evidence type="ECO:0000259" key="5">
    <source>
        <dbReference type="SMART" id="SM00128"/>
    </source>
</evidence>
<keyword evidence="3" id="KW-0967">Endosome</keyword>
<dbReference type="STRING" id="6265.A0A0B2VTI8"/>
<dbReference type="Pfam" id="PF21310">
    <property type="entry name" value="OCRL-like_ASH"/>
    <property type="match status" value="1"/>
</dbReference>
<dbReference type="OrthoDB" id="7862313at2759"/>
<dbReference type="InterPro" id="IPR046985">
    <property type="entry name" value="IP5"/>
</dbReference>
<dbReference type="Gene3D" id="2.60.40.10">
    <property type="entry name" value="Immunoglobulins"/>
    <property type="match status" value="1"/>
</dbReference>
<feature type="domain" description="Inositol polyphosphate-related phosphatase" evidence="5">
    <location>
        <begin position="47"/>
        <end position="425"/>
    </location>
</feature>
<keyword evidence="4" id="KW-0968">Cytoplasmic vesicle</keyword>
<dbReference type="OMA" id="WDTSEKG"/>
<name>A0A0B2VTI8_TOXCA</name>
<evidence type="ECO:0000256" key="3">
    <source>
        <dbReference type="ARBA" id="ARBA00022753"/>
    </source>
</evidence>
<dbReference type="GO" id="GO:0046856">
    <property type="term" value="P:phosphatidylinositol dephosphorylation"/>
    <property type="evidence" value="ECO:0007669"/>
    <property type="project" value="InterPro"/>
</dbReference>
<dbReference type="Gene3D" id="3.60.10.10">
    <property type="entry name" value="Endonuclease/exonuclease/phosphatase"/>
    <property type="match status" value="2"/>
</dbReference>
<organism evidence="6 7">
    <name type="scientific">Toxocara canis</name>
    <name type="common">Canine roundworm</name>
    <dbReference type="NCBI Taxonomy" id="6265"/>
    <lineage>
        <taxon>Eukaryota</taxon>
        <taxon>Metazoa</taxon>
        <taxon>Ecdysozoa</taxon>
        <taxon>Nematoda</taxon>
        <taxon>Chromadorea</taxon>
        <taxon>Rhabditida</taxon>
        <taxon>Spirurina</taxon>
        <taxon>Ascaridomorpha</taxon>
        <taxon>Ascaridoidea</taxon>
        <taxon>Toxocaridae</taxon>
        <taxon>Toxocara</taxon>
    </lineage>
</organism>
<dbReference type="GO" id="GO:0007165">
    <property type="term" value="P:signal transduction"/>
    <property type="evidence" value="ECO:0007669"/>
    <property type="project" value="InterPro"/>
</dbReference>
<sequence length="777" mass="88741">MWFYSGKSAPLMTFYSGGEGSSVYVPGRDDSVDEIMREWEHKFCTYSETCIFITTFNVNGKMAPRVLPKWLHHDGRPPDFYVVGLQEIDLSTQAFFYDVSSRQDDWVKTVSRSLPSSERYELVEAVRLVGIMLVIFRRAASSAVVAQSSVHCARLATGIQLISRMGNKPAVQSLLSRVFIALALPRVYNSSAVWVTRLRTIHFFVIFRRAASSAVVAQSSVHCARLATGIQLISRMGNKGGVAISMQINDSRICFVNSHMAAGSEELDKRNQDYREISQLRFDAINKSIFDHDVIFWLGDLNYRLETHNGFTNDDIRRLCSSPKTFRDMIAFDTLKQQQRDNQIFIGFNEPEVLNFRPSYKYDPGTSQWDSSEKSRCPAWCDRILWWCETGGQVVQTLYDSVEEITLSDHKPVRAVFQLTVRKIDKKKVEKIHEEAIREADKRINEALPQIWLSDSEIDFGDVYFFESCVRTITVKNTGKSKASFSFVALPNRPSISDSWLSVTPPSAHLKAGASCLLSLQVLVDKKTAWSVGGDGTLSDILVLRLDHGRDYFLPVCARYQHSVFGSSFVDIIRKEHSTNESQPILIDLGVKEPLTQVISAFVPVPLAMYRMVEYLRQFGVERIRFDDVSSHSEFIALRNALDRDTAQNLFEVCKSPFNVFNAFLRLLDSFKEEVIPRDMQRECLNAAGDAVRCWACVQKFPRENRDIFEYYVQFTRELLERNVDARSQLHVMADIVFRAEPAGDKLERALRLRFFETVIAFTKEVCVQEYAELISL</sequence>
<protein>
    <submittedName>
        <fullName evidence="6">Type II inositol 1,4,5-trisphosphate 5-phosphatase</fullName>
    </submittedName>
</protein>
<dbReference type="InterPro" id="IPR008936">
    <property type="entry name" value="Rho_GTPase_activation_prot"/>
</dbReference>
<dbReference type="InterPro" id="IPR000198">
    <property type="entry name" value="RhoGAP_dom"/>
</dbReference>
<dbReference type="Pfam" id="PF22669">
    <property type="entry name" value="Exo_endo_phos2"/>
    <property type="match status" value="2"/>
</dbReference>
<dbReference type="InterPro" id="IPR013783">
    <property type="entry name" value="Ig-like_fold"/>
</dbReference>
<dbReference type="GO" id="GO:0031901">
    <property type="term" value="C:early endosome membrane"/>
    <property type="evidence" value="ECO:0007669"/>
    <property type="project" value="UniProtKB-SubCell"/>
</dbReference>
<dbReference type="InterPro" id="IPR048869">
    <property type="entry name" value="OCRL-1_2_ASH"/>
</dbReference>
<dbReference type="AlphaFoldDB" id="A0A0B2VTI8"/>
<keyword evidence="7" id="KW-1185">Reference proteome</keyword>
<evidence type="ECO:0000256" key="2">
    <source>
        <dbReference type="ARBA" id="ARBA00004580"/>
    </source>
</evidence>
<dbReference type="EMBL" id="JPKZ01000883">
    <property type="protein sequence ID" value="KHN85018.1"/>
    <property type="molecule type" value="Genomic_DNA"/>
</dbReference>
<dbReference type="InterPro" id="IPR036691">
    <property type="entry name" value="Endo/exonu/phosph_ase_sf"/>
</dbReference>
<dbReference type="PANTHER" id="PTHR11200:SF300">
    <property type="entry name" value="TYPE II INOSITOL 1,4,5-TRISPHOSPHATE 5-PHOSPHATASE"/>
    <property type="match status" value="1"/>
</dbReference>
<gene>
    <name evidence="6" type="primary">INPP5B</name>
    <name evidence="6" type="ORF">Tcan_11603</name>
</gene>
<dbReference type="Gene3D" id="1.10.555.10">
    <property type="entry name" value="Rho GTPase activation protein"/>
    <property type="match status" value="1"/>
</dbReference>
<comment type="subcellular location">
    <subcellularLocation>
        <location evidence="2">Cytoplasmic vesicle</location>
        <location evidence="2">Phagosome membrane</location>
    </subcellularLocation>
    <subcellularLocation>
        <location evidence="1">Early endosome membrane</location>
    </subcellularLocation>
</comment>
<reference evidence="6 7" key="1">
    <citation type="submission" date="2014-11" db="EMBL/GenBank/DDBJ databases">
        <title>Genetic blueprint of the zoonotic pathogen Toxocara canis.</title>
        <authorList>
            <person name="Zhu X.-Q."/>
            <person name="Korhonen P.K."/>
            <person name="Cai H."/>
            <person name="Young N.D."/>
            <person name="Nejsum P."/>
            <person name="von Samson-Himmelstjerna G."/>
            <person name="Boag P.R."/>
            <person name="Tan P."/>
            <person name="Li Q."/>
            <person name="Min J."/>
            <person name="Yang Y."/>
            <person name="Wang X."/>
            <person name="Fang X."/>
            <person name="Hall R.S."/>
            <person name="Hofmann A."/>
            <person name="Sternberg P.W."/>
            <person name="Jex A.R."/>
            <person name="Gasser R.B."/>
        </authorList>
    </citation>
    <scope>NUCLEOTIDE SEQUENCE [LARGE SCALE GENOMIC DNA]</scope>
    <source>
        <strain evidence="6">PN_DK_2014</strain>
    </source>
</reference>
<evidence type="ECO:0000256" key="1">
    <source>
        <dbReference type="ARBA" id="ARBA00004146"/>
    </source>
</evidence>
<accession>A0A0B2VTI8</accession>